<reference evidence="2" key="2">
    <citation type="submission" date="2020-09" db="EMBL/GenBank/DDBJ databases">
        <authorList>
            <person name="Sun Q."/>
            <person name="Kim S."/>
        </authorList>
    </citation>
    <scope>NUCLEOTIDE SEQUENCE</scope>
    <source>
        <strain evidence="2">KCTC 42731</strain>
    </source>
</reference>
<evidence type="ECO:0000313" key="2">
    <source>
        <dbReference type="EMBL" id="GHF99838.1"/>
    </source>
</evidence>
<proteinExistence type="predicted"/>
<dbReference type="InterPro" id="IPR029058">
    <property type="entry name" value="AB_hydrolase_fold"/>
</dbReference>
<dbReference type="RefSeq" id="WP_189772323.1">
    <property type="nucleotide sequence ID" value="NZ_BNCK01000007.1"/>
</dbReference>
<reference evidence="2" key="1">
    <citation type="journal article" date="2014" name="Int. J. Syst. Evol. Microbiol.">
        <title>Complete genome sequence of Corynebacterium casei LMG S-19264T (=DSM 44701T), isolated from a smear-ripened cheese.</title>
        <authorList>
            <consortium name="US DOE Joint Genome Institute (JGI-PGF)"/>
            <person name="Walter F."/>
            <person name="Albersmeier A."/>
            <person name="Kalinowski J."/>
            <person name="Ruckert C."/>
        </authorList>
    </citation>
    <scope>NUCLEOTIDE SEQUENCE</scope>
    <source>
        <strain evidence="2">KCTC 42731</strain>
    </source>
</reference>
<dbReference type="EMBL" id="BNCK01000007">
    <property type="protein sequence ID" value="GHF99838.1"/>
    <property type="molecule type" value="Genomic_DNA"/>
</dbReference>
<protein>
    <recommendedName>
        <fullName evidence="1">Serine aminopeptidase S33 domain-containing protein</fullName>
    </recommendedName>
</protein>
<accession>A0A919BLU4</accession>
<comment type="caution">
    <text evidence="2">The sequence shown here is derived from an EMBL/GenBank/DDBJ whole genome shotgun (WGS) entry which is preliminary data.</text>
</comment>
<organism evidence="2 3">
    <name type="scientific">Thalassotalea marina</name>
    <dbReference type="NCBI Taxonomy" id="1673741"/>
    <lineage>
        <taxon>Bacteria</taxon>
        <taxon>Pseudomonadati</taxon>
        <taxon>Pseudomonadota</taxon>
        <taxon>Gammaproteobacteria</taxon>
        <taxon>Alteromonadales</taxon>
        <taxon>Colwelliaceae</taxon>
        <taxon>Thalassotalea</taxon>
    </lineage>
</organism>
<dbReference type="Proteomes" id="UP000623842">
    <property type="component" value="Unassembled WGS sequence"/>
</dbReference>
<dbReference type="AlphaFoldDB" id="A0A919BLU4"/>
<name>A0A919BLU4_9GAMM</name>
<dbReference type="Pfam" id="PF12146">
    <property type="entry name" value="Hydrolase_4"/>
    <property type="match status" value="1"/>
</dbReference>
<gene>
    <name evidence="2" type="ORF">GCM10017161_30450</name>
</gene>
<dbReference type="Gene3D" id="3.40.50.1820">
    <property type="entry name" value="alpha/beta hydrolase"/>
    <property type="match status" value="1"/>
</dbReference>
<keyword evidence="3" id="KW-1185">Reference proteome</keyword>
<dbReference type="InterPro" id="IPR022742">
    <property type="entry name" value="Hydrolase_4"/>
</dbReference>
<sequence length="270" mass="30532">MIQQKINKRWYSSILTVFFLVWQSPLYAQTNEVVEEQKESLNSVKVMGKDGFMLNAQYFAGKTNAAGVLLLHGCDHSLASYEKLLPLIAAKGLHALAVDFRGFGGSVSQEFNHLNIKRLSKDLATYQTEVSALQAFWRDDVLAAQQFIRERIEKDQELAVISIGCSAAQAIDLAQNSRINAFVMIAPLLNYMQKESFKNLIDIPTYFLDSVYHSSYQTSQELFNWNGDSRSIFQTHKGSRDGHSILNSKKYTAEHIAIWLDDTLNSGHQN</sequence>
<evidence type="ECO:0000259" key="1">
    <source>
        <dbReference type="Pfam" id="PF12146"/>
    </source>
</evidence>
<dbReference type="SUPFAM" id="SSF53474">
    <property type="entry name" value="alpha/beta-Hydrolases"/>
    <property type="match status" value="1"/>
</dbReference>
<evidence type="ECO:0000313" key="3">
    <source>
        <dbReference type="Proteomes" id="UP000623842"/>
    </source>
</evidence>
<feature type="domain" description="Serine aminopeptidase S33" evidence="1">
    <location>
        <begin position="65"/>
        <end position="214"/>
    </location>
</feature>